<dbReference type="Proteomes" id="UP001150581">
    <property type="component" value="Unassembled WGS sequence"/>
</dbReference>
<reference evidence="1" key="1">
    <citation type="submission" date="2022-07" db="EMBL/GenBank/DDBJ databases">
        <title>Phylogenomic reconstructions and comparative analyses of Kickxellomycotina fungi.</title>
        <authorList>
            <person name="Reynolds N.K."/>
            <person name="Stajich J.E."/>
            <person name="Barry K."/>
            <person name="Grigoriev I.V."/>
            <person name="Crous P."/>
            <person name="Smith M.E."/>
        </authorList>
    </citation>
    <scope>NUCLEOTIDE SEQUENCE</scope>
    <source>
        <strain evidence="1">Benny 63K</strain>
    </source>
</reference>
<keyword evidence="2" id="KW-1185">Reference proteome</keyword>
<name>A0ACC1I5R2_9FUNG</name>
<sequence length="144" mass="17069">MSKKRKRKKWDSRFPYIDDLMCDDILSWIDRAVFIDPGRREMLRHGFKVLLIDEFWIHKFCMACHFESEKHHWMPDPHKIGKANCRPNPKRTDGGTATDASPLVGSLSANTIETYRAKCGWSKDKIQHKIRQQEKNDALDRQQW</sequence>
<protein>
    <submittedName>
        <fullName evidence="1">Uncharacterized protein</fullName>
    </submittedName>
</protein>
<dbReference type="EMBL" id="JANBPG010001745">
    <property type="protein sequence ID" value="KAJ1888480.1"/>
    <property type="molecule type" value="Genomic_DNA"/>
</dbReference>
<gene>
    <name evidence="1" type="ORF">LPJ66_008553</name>
</gene>
<proteinExistence type="predicted"/>
<accession>A0ACC1I5R2</accession>
<organism evidence="1 2">
    <name type="scientific">Kickxella alabastrina</name>
    <dbReference type="NCBI Taxonomy" id="61397"/>
    <lineage>
        <taxon>Eukaryota</taxon>
        <taxon>Fungi</taxon>
        <taxon>Fungi incertae sedis</taxon>
        <taxon>Zoopagomycota</taxon>
        <taxon>Kickxellomycotina</taxon>
        <taxon>Kickxellomycetes</taxon>
        <taxon>Kickxellales</taxon>
        <taxon>Kickxellaceae</taxon>
        <taxon>Kickxella</taxon>
    </lineage>
</organism>
<evidence type="ECO:0000313" key="1">
    <source>
        <dbReference type="EMBL" id="KAJ1888480.1"/>
    </source>
</evidence>
<comment type="caution">
    <text evidence="1">The sequence shown here is derived from an EMBL/GenBank/DDBJ whole genome shotgun (WGS) entry which is preliminary data.</text>
</comment>
<evidence type="ECO:0000313" key="2">
    <source>
        <dbReference type="Proteomes" id="UP001150581"/>
    </source>
</evidence>